<sequence length="120" mass="13246">MCGVAPRLDKSPRRTTTLSLSAAFLLLEGPTHAFPNALFEPAYTDKRPSRAGKKLISVRTFALCLTPTARKRANPYQVKVTQAMFEGRSLACNSDFGRQQNRLHEGAGACVRHWTCALLL</sequence>
<organism evidence="4">
    <name type="scientific">Mesocestoides corti</name>
    <name type="common">Flatworm</name>
    <dbReference type="NCBI Taxonomy" id="53468"/>
    <lineage>
        <taxon>Eukaryota</taxon>
        <taxon>Metazoa</taxon>
        <taxon>Spiralia</taxon>
        <taxon>Lophotrochozoa</taxon>
        <taxon>Platyhelminthes</taxon>
        <taxon>Cestoda</taxon>
        <taxon>Eucestoda</taxon>
        <taxon>Cyclophyllidea</taxon>
        <taxon>Mesocestoididae</taxon>
        <taxon>Mesocestoides</taxon>
    </lineage>
</organism>
<proteinExistence type="predicted"/>
<gene>
    <name evidence="2" type="ORF">MCOS_LOCUS6839</name>
</gene>
<dbReference type="EMBL" id="UXSR01005300">
    <property type="protein sequence ID" value="VDD80836.1"/>
    <property type="molecule type" value="Genomic_DNA"/>
</dbReference>
<evidence type="ECO:0000313" key="3">
    <source>
        <dbReference type="Proteomes" id="UP000267029"/>
    </source>
</evidence>
<dbReference type="Proteomes" id="UP000267029">
    <property type="component" value="Unassembled WGS sequence"/>
</dbReference>
<dbReference type="WBParaSite" id="MCOS_0000683801-mRNA-1">
    <property type="protein sequence ID" value="MCOS_0000683801-mRNA-1"/>
    <property type="gene ID" value="MCOS_0000683801"/>
</dbReference>
<evidence type="ECO:0000256" key="1">
    <source>
        <dbReference type="SAM" id="SignalP"/>
    </source>
</evidence>
<evidence type="ECO:0000313" key="2">
    <source>
        <dbReference type="EMBL" id="VDD80836.1"/>
    </source>
</evidence>
<feature type="signal peptide" evidence="1">
    <location>
        <begin position="1"/>
        <end position="33"/>
    </location>
</feature>
<keyword evidence="1" id="KW-0732">Signal</keyword>
<accession>A0A0R3UHL1</accession>
<reference evidence="4" key="1">
    <citation type="submission" date="2017-02" db="UniProtKB">
        <authorList>
            <consortium name="WormBaseParasite"/>
        </authorList>
    </citation>
    <scope>IDENTIFICATION</scope>
</reference>
<protein>
    <submittedName>
        <fullName evidence="4">Secreted protein</fullName>
    </submittedName>
</protein>
<dbReference type="AlphaFoldDB" id="A0A0R3UHL1"/>
<evidence type="ECO:0000313" key="4">
    <source>
        <dbReference type="WBParaSite" id="MCOS_0000683801-mRNA-1"/>
    </source>
</evidence>
<feature type="chain" id="PRO_5043132374" evidence="1">
    <location>
        <begin position="34"/>
        <end position="120"/>
    </location>
</feature>
<reference evidence="2 3" key="2">
    <citation type="submission" date="2018-10" db="EMBL/GenBank/DDBJ databases">
        <authorList>
            <consortium name="Pathogen Informatics"/>
        </authorList>
    </citation>
    <scope>NUCLEOTIDE SEQUENCE [LARGE SCALE GENOMIC DNA]</scope>
</reference>
<name>A0A0R3UHL1_MESCO</name>
<keyword evidence="3" id="KW-1185">Reference proteome</keyword>